<dbReference type="PROSITE" id="PS50878">
    <property type="entry name" value="RT_POL"/>
    <property type="match status" value="1"/>
</dbReference>
<reference evidence="2 3" key="1">
    <citation type="journal article" date="2012" name="PLoS Pathog.">
        <title>The genome of the obligate intracellular parasite Trachipleistophora hominis: new insights into microsporidian genome dynamics and reductive evolution.</title>
        <authorList>
            <person name="Heinz E."/>
            <person name="Williams T.A."/>
            <person name="Nakjang S."/>
            <person name="Noel C.J."/>
            <person name="Swan D.C."/>
            <person name="Goldberg A.V."/>
            <person name="Harris S.R."/>
            <person name="Weinmaier T."/>
            <person name="Markert S."/>
            <person name="Becher D."/>
            <person name="Bernhardt J."/>
            <person name="Dagan T."/>
            <person name="Hacker C."/>
            <person name="Lucocq J.M."/>
            <person name="Schweder T."/>
            <person name="Rattei T."/>
            <person name="Hall N."/>
            <person name="Hirt R.P."/>
            <person name="Embley T.M."/>
        </authorList>
    </citation>
    <scope>NUCLEOTIDE SEQUENCE [LARGE SCALE GENOMIC DNA]</scope>
</reference>
<dbReference type="STRING" id="72359.L7JRT3"/>
<evidence type="ECO:0000313" key="2">
    <source>
        <dbReference type="EMBL" id="ELQ74010.1"/>
    </source>
</evidence>
<dbReference type="GO" id="GO:0003964">
    <property type="term" value="F:RNA-directed DNA polymerase activity"/>
    <property type="evidence" value="ECO:0007669"/>
    <property type="project" value="UniProtKB-KW"/>
</dbReference>
<evidence type="ECO:0000259" key="1">
    <source>
        <dbReference type="PROSITE" id="PS50878"/>
    </source>
</evidence>
<dbReference type="EMBL" id="JH994088">
    <property type="protein sequence ID" value="ELQ74010.1"/>
    <property type="molecule type" value="Genomic_DNA"/>
</dbReference>
<dbReference type="HOGENOM" id="CLU_2428623_0_0_1"/>
<keyword evidence="2" id="KW-0808">Transferase</keyword>
<name>L7JRT3_TRAHO</name>
<protein>
    <submittedName>
        <fullName evidence="2">Putative RNA-directed DNA polymerase (Reverse transcriptase), Non LTR Retrotransposon protein</fullName>
    </submittedName>
</protein>
<dbReference type="PANTHER" id="PTHR47027">
    <property type="entry name" value="REVERSE TRANSCRIPTASE DOMAIN-CONTAINING PROTEIN"/>
    <property type="match status" value="1"/>
</dbReference>
<evidence type="ECO:0000313" key="3">
    <source>
        <dbReference type="Proteomes" id="UP000011185"/>
    </source>
</evidence>
<accession>L7JRT3</accession>
<organism evidence="2 3">
    <name type="scientific">Trachipleistophora hominis</name>
    <name type="common">Microsporidian parasite</name>
    <dbReference type="NCBI Taxonomy" id="72359"/>
    <lineage>
        <taxon>Eukaryota</taxon>
        <taxon>Fungi</taxon>
        <taxon>Fungi incertae sedis</taxon>
        <taxon>Microsporidia</taxon>
        <taxon>Pleistophoridae</taxon>
        <taxon>Trachipleistophora</taxon>
    </lineage>
</organism>
<keyword evidence="3" id="KW-1185">Reference proteome</keyword>
<keyword evidence="2" id="KW-0548">Nucleotidyltransferase</keyword>
<dbReference type="SUPFAM" id="SSF56672">
    <property type="entry name" value="DNA/RNA polymerases"/>
    <property type="match status" value="1"/>
</dbReference>
<keyword evidence="2" id="KW-0695">RNA-directed DNA polymerase</keyword>
<dbReference type="OrthoDB" id="10014409at2759"/>
<dbReference type="InterPro" id="IPR043502">
    <property type="entry name" value="DNA/RNA_pol_sf"/>
</dbReference>
<dbReference type="InParanoid" id="L7JRT3"/>
<sequence>MYRRPHTSLRTGNTRSASFMYDIGVRQGCPASPILFNLYINDLFDGLSRIAMQPGMQSIPSLLFVDDAVILAEPAYELKRSLKKINDWCRR</sequence>
<dbReference type="InterPro" id="IPR000477">
    <property type="entry name" value="RT_dom"/>
</dbReference>
<feature type="domain" description="Reverse transcriptase" evidence="1">
    <location>
        <begin position="1"/>
        <end position="91"/>
    </location>
</feature>
<dbReference type="Proteomes" id="UP000011185">
    <property type="component" value="Unassembled WGS sequence"/>
</dbReference>
<dbReference type="PANTHER" id="PTHR47027:SF20">
    <property type="entry name" value="REVERSE TRANSCRIPTASE-LIKE PROTEIN WITH RNA-DIRECTED DNA POLYMERASE DOMAIN"/>
    <property type="match status" value="1"/>
</dbReference>
<gene>
    <name evidence="2" type="ORF">THOM_3076</name>
</gene>
<dbReference type="VEuPathDB" id="MicrosporidiaDB:THOM_3076"/>
<dbReference type="Pfam" id="PF00078">
    <property type="entry name" value="RVT_1"/>
    <property type="match status" value="1"/>
</dbReference>
<proteinExistence type="predicted"/>
<dbReference type="AlphaFoldDB" id="L7JRT3"/>